<evidence type="ECO:0000313" key="2">
    <source>
        <dbReference type="Proteomes" id="UP000229816"/>
    </source>
</evidence>
<dbReference type="Gene3D" id="3.10.450.620">
    <property type="entry name" value="JHP933, nucleotidyltransferase-like core domain"/>
    <property type="match status" value="1"/>
</dbReference>
<gene>
    <name evidence="1" type="ORF">CO054_00945</name>
</gene>
<reference evidence="2" key="1">
    <citation type="submission" date="2017-09" db="EMBL/GenBank/DDBJ databases">
        <title>Depth-based differentiation of microbial function through sediment-hosted aquifers and enrichment of novel symbionts in the deep terrestrial subsurface.</title>
        <authorList>
            <person name="Probst A.J."/>
            <person name="Ladd B."/>
            <person name="Jarett J.K."/>
            <person name="Geller-Mcgrath D.E."/>
            <person name="Sieber C.M.K."/>
            <person name="Emerson J.B."/>
            <person name="Anantharaman K."/>
            <person name="Thomas B.C."/>
            <person name="Malmstrom R."/>
            <person name="Stieglmeier M."/>
            <person name="Klingl A."/>
            <person name="Woyke T."/>
            <person name="Ryan C.M."/>
            <person name="Banfield J.F."/>
        </authorList>
    </citation>
    <scope>NUCLEOTIDE SEQUENCE [LARGE SCALE GENOMIC DNA]</scope>
</reference>
<dbReference type="AlphaFoldDB" id="A0A2M8ET47"/>
<proteinExistence type="predicted"/>
<evidence type="ECO:0008006" key="3">
    <source>
        <dbReference type="Google" id="ProtNLM"/>
    </source>
</evidence>
<dbReference type="Proteomes" id="UP000229816">
    <property type="component" value="Unassembled WGS sequence"/>
</dbReference>
<dbReference type="InterPro" id="IPR014942">
    <property type="entry name" value="AbiEii"/>
</dbReference>
<dbReference type="EMBL" id="PFSF01000021">
    <property type="protein sequence ID" value="PJC28280.1"/>
    <property type="molecule type" value="Genomic_DNA"/>
</dbReference>
<evidence type="ECO:0000313" key="1">
    <source>
        <dbReference type="EMBL" id="PJC28280.1"/>
    </source>
</evidence>
<name>A0A2M8ET47_9BACT</name>
<sequence>MGQTILTSQQLKFLEFAASEERITKKFYLTGGTALAEFYLKHRLSEDLDLFCEKEEVDAKLVEAFLRKNFLRLGIVDLKPSQFLGLVSFKLIYKDKQELKVDFNYYPFPRLEKGTKYKDLEIASIYDIAVDKLHTLFMKPRARDYIDLYFILKEKDYSLKRLILDAKAKFDWDIDRINLMSQFIRVRDFKEIPPMLKPFNRKEMEEFFLGLAKSLEKEIFIK</sequence>
<dbReference type="Pfam" id="PF08843">
    <property type="entry name" value="AbiEii"/>
    <property type="match status" value="1"/>
</dbReference>
<comment type="caution">
    <text evidence="1">The sequence shown here is derived from an EMBL/GenBank/DDBJ whole genome shotgun (WGS) entry which is preliminary data.</text>
</comment>
<accession>A0A2M8ET47</accession>
<organism evidence="1 2">
    <name type="scientific">Candidatus Shapirobacteria bacterium CG_4_9_14_0_2_um_filter_39_11</name>
    <dbReference type="NCBI Taxonomy" id="1974478"/>
    <lineage>
        <taxon>Bacteria</taxon>
        <taxon>Candidatus Shapironibacteriota</taxon>
    </lineage>
</organism>
<protein>
    <recommendedName>
        <fullName evidence="3">Nucleotidyl transferase AbiEii/AbiGii toxin family protein</fullName>
    </recommendedName>
</protein>